<keyword evidence="10" id="KW-1185">Reference proteome</keyword>
<dbReference type="SMART" id="SM01091">
    <property type="entry name" value="CorC_HlyC"/>
    <property type="match status" value="1"/>
</dbReference>
<dbReference type="InterPro" id="IPR016169">
    <property type="entry name" value="FAD-bd_PCMH_sub2"/>
</dbReference>
<dbReference type="SUPFAM" id="SSF56176">
    <property type="entry name" value="FAD-binding/transporter-associated domain-like"/>
    <property type="match status" value="1"/>
</dbReference>
<dbReference type="InterPro" id="IPR051676">
    <property type="entry name" value="UPF0053_domain"/>
</dbReference>
<dbReference type="Pfam" id="PF01595">
    <property type="entry name" value="CNNM"/>
    <property type="match status" value="1"/>
</dbReference>
<dbReference type="AlphaFoldDB" id="A0A4P6HGL3"/>
<dbReference type="EMBL" id="CP026538">
    <property type="protein sequence ID" value="QAZ66213.1"/>
    <property type="molecule type" value="Genomic_DNA"/>
</dbReference>
<feature type="transmembrane region" description="Helical" evidence="7">
    <location>
        <begin position="104"/>
        <end position="124"/>
    </location>
</feature>
<dbReference type="OrthoDB" id="9798188at2"/>
<feature type="transmembrane region" description="Helical" evidence="7">
    <location>
        <begin position="77"/>
        <end position="97"/>
    </location>
</feature>
<proteinExistence type="predicted"/>
<reference evidence="9 10" key="1">
    <citation type="submission" date="2018-02" db="EMBL/GenBank/DDBJ databases">
        <title>Genome sequence of Desulfovibrio carbinolicus DSM 3852.</title>
        <authorList>
            <person name="Wilbanks E."/>
            <person name="Skennerton C.T."/>
            <person name="Orphan V.J."/>
        </authorList>
    </citation>
    <scope>NUCLEOTIDE SEQUENCE [LARGE SCALE GENOMIC DNA]</scope>
    <source>
        <strain evidence="9 10">DSM 3852</strain>
    </source>
</reference>
<evidence type="ECO:0000313" key="9">
    <source>
        <dbReference type="EMBL" id="QAZ66213.1"/>
    </source>
</evidence>
<evidence type="ECO:0000313" key="10">
    <source>
        <dbReference type="Proteomes" id="UP000293296"/>
    </source>
</evidence>
<dbReference type="InterPro" id="IPR046342">
    <property type="entry name" value="CBS_dom_sf"/>
</dbReference>
<dbReference type="SUPFAM" id="SSF54631">
    <property type="entry name" value="CBS-domain pair"/>
    <property type="match status" value="1"/>
</dbReference>
<evidence type="ECO:0000256" key="3">
    <source>
        <dbReference type="ARBA" id="ARBA00022989"/>
    </source>
</evidence>
<feature type="domain" description="CNNM transmembrane" evidence="8">
    <location>
        <begin position="1"/>
        <end position="201"/>
    </location>
</feature>
<dbReference type="Gene3D" id="3.30.465.10">
    <property type="match status" value="1"/>
</dbReference>
<dbReference type="PANTHER" id="PTHR43099:SF5">
    <property type="entry name" value="HLYC_CORC FAMILY TRANSPORTER"/>
    <property type="match status" value="1"/>
</dbReference>
<evidence type="ECO:0000256" key="2">
    <source>
        <dbReference type="ARBA" id="ARBA00022692"/>
    </source>
</evidence>
<evidence type="ECO:0000256" key="1">
    <source>
        <dbReference type="ARBA" id="ARBA00004141"/>
    </source>
</evidence>
<keyword evidence="5 6" id="KW-0472">Membrane</keyword>
<dbReference type="Pfam" id="PF03471">
    <property type="entry name" value="CorC_HlyC"/>
    <property type="match status" value="1"/>
</dbReference>
<dbReference type="InterPro" id="IPR044751">
    <property type="entry name" value="Ion_transp-like_CBS"/>
</dbReference>
<dbReference type="InterPro" id="IPR005170">
    <property type="entry name" value="Transptr-assoc_dom"/>
</dbReference>
<comment type="subcellular location">
    <subcellularLocation>
        <location evidence="1">Membrane</location>
        <topology evidence="1">Multi-pass membrane protein</topology>
    </subcellularLocation>
</comment>
<evidence type="ECO:0000259" key="8">
    <source>
        <dbReference type="PROSITE" id="PS51846"/>
    </source>
</evidence>
<dbReference type="InterPro" id="IPR036318">
    <property type="entry name" value="FAD-bd_PCMH-like_sf"/>
</dbReference>
<dbReference type="PANTHER" id="PTHR43099">
    <property type="entry name" value="UPF0053 PROTEIN YRKA"/>
    <property type="match status" value="1"/>
</dbReference>
<dbReference type="CDD" id="cd04590">
    <property type="entry name" value="CBS_pair_CorC_HlyC_assoc"/>
    <property type="match status" value="1"/>
</dbReference>
<evidence type="ECO:0000256" key="6">
    <source>
        <dbReference type="PROSITE-ProRule" id="PRU01193"/>
    </source>
</evidence>
<keyword evidence="4" id="KW-0129">CBS domain</keyword>
<accession>A0A4P6HGL3</accession>
<dbReference type="PROSITE" id="PS51846">
    <property type="entry name" value="CNNM"/>
    <property type="match status" value="1"/>
</dbReference>
<dbReference type="GO" id="GO:0016020">
    <property type="term" value="C:membrane"/>
    <property type="evidence" value="ECO:0007669"/>
    <property type="project" value="UniProtKB-SubCell"/>
</dbReference>
<feature type="transmembrane region" description="Helical" evidence="7">
    <location>
        <begin position="6"/>
        <end position="28"/>
    </location>
</feature>
<name>A0A4P6HGL3_9BACT</name>
<protein>
    <submittedName>
        <fullName evidence="9">HlyC/CorC family transporter</fullName>
    </submittedName>
</protein>
<evidence type="ECO:0000256" key="5">
    <source>
        <dbReference type="ARBA" id="ARBA00023136"/>
    </source>
</evidence>
<organism evidence="9 10">
    <name type="scientific">Solidesulfovibrio carbinolicus</name>
    <dbReference type="NCBI Taxonomy" id="296842"/>
    <lineage>
        <taxon>Bacteria</taxon>
        <taxon>Pseudomonadati</taxon>
        <taxon>Thermodesulfobacteriota</taxon>
        <taxon>Desulfovibrionia</taxon>
        <taxon>Desulfovibrionales</taxon>
        <taxon>Desulfovibrionaceae</taxon>
        <taxon>Solidesulfovibrio</taxon>
    </lineage>
</organism>
<keyword evidence="2 6" id="KW-0812">Transmembrane</keyword>
<dbReference type="Gene3D" id="3.10.580.10">
    <property type="entry name" value="CBS-domain"/>
    <property type="match status" value="1"/>
</dbReference>
<dbReference type="InterPro" id="IPR002550">
    <property type="entry name" value="CNNM"/>
</dbReference>
<dbReference type="KEGG" id="dcb:C3Y92_02735"/>
<evidence type="ECO:0000256" key="4">
    <source>
        <dbReference type="ARBA" id="ARBA00023122"/>
    </source>
</evidence>
<feature type="transmembrane region" description="Helical" evidence="7">
    <location>
        <begin position="136"/>
        <end position="158"/>
    </location>
</feature>
<evidence type="ECO:0000256" key="7">
    <source>
        <dbReference type="SAM" id="Phobius"/>
    </source>
</evidence>
<keyword evidence="3 6" id="KW-1133">Transmembrane helix</keyword>
<dbReference type="GO" id="GO:0050660">
    <property type="term" value="F:flavin adenine dinucleotide binding"/>
    <property type="evidence" value="ECO:0007669"/>
    <property type="project" value="InterPro"/>
</dbReference>
<dbReference type="Proteomes" id="UP000293296">
    <property type="component" value="Chromosome"/>
</dbReference>
<gene>
    <name evidence="9" type="ORF">C3Y92_02735</name>
</gene>
<dbReference type="RefSeq" id="WP_129349274.1">
    <property type="nucleotide sequence ID" value="NZ_CP026538.1"/>
</dbReference>
<sequence length="438" mass="45968">MSSVAFELAAVLALILANGFFAMAEMALVASRKARLDALAEAGSRRAKACLLLLAQPEAFLSTVQIGITLAGVLGSAYGGATLAPALATALAAIPMLAPYAETLSLACVVVPIAFLTLILGELVPKRLALTRPETLALAAAPVMNGLLVLCRPAVWLLGVATRGVLRLLGLGGEAGPSVTEEDIRGLLLEGRRHGVIEDAEHDIMERLLRLADRPLGVIMTHRSRADWLDVAQDEEALLDKLLTSPHTRFPVCRGDFSDVLGVVRAKDVLAGRIRDGRLDVAGHTAPAHFLPETMRGLDLLAAFRDTPGLKLALVVDEYGDVVGVVAAADVFADMVGELAGVGGPAEAAIARRADGSLLVDAATPMDEVAAALGLPRPWPEEFSSGTLAGFVLEHLGHIPAMGESFSAHEAVFEVVDMDGRRIDRVLVVPPSEEEEGA</sequence>